<keyword evidence="2" id="KW-1185">Reference proteome</keyword>
<gene>
    <name evidence="1" type="ORF">MARPO_0013s0149</name>
</gene>
<proteinExistence type="predicted"/>
<accession>A0A2R6XIK5</accession>
<dbReference type="AlphaFoldDB" id="A0A2R6XIK5"/>
<dbReference type="EMBL" id="KZ772685">
    <property type="protein sequence ID" value="PTQ45947.1"/>
    <property type="molecule type" value="Genomic_DNA"/>
</dbReference>
<evidence type="ECO:0000313" key="1">
    <source>
        <dbReference type="EMBL" id="PTQ45947.1"/>
    </source>
</evidence>
<protein>
    <submittedName>
        <fullName evidence="1">Uncharacterized protein</fullName>
    </submittedName>
</protein>
<reference evidence="2" key="1">
    <citation type="journal article" date="2017" name="Cell">
        <title>Insights into land plant evolution garnered from the Marchantia polymorpha genome.</title>
        <authorList>
            <person name="Bowman J.L."/>
            <person name="Kohchi T."/>
            <person name="Yamato K.T."/>
            <person name="Jenkins J."/>
            <person name="Shu S."/>
            <person name="Ishizaki K."/>
            <person name="Yamaoka S."/>
            <person name="Nishihama R."/>
            <person name="Nakamura Y."/>
            <person name="Berger F."/>
            <person name="Adam C."/>
            <person name="Aki S.S."/>
            <person name="Althoff F."/>
            <person name="Araki T."/>
            <person name="Arteaga-Vazquez M.A."/>
            <person name="Balasubrmanian S."/>
            <person name="Barry K."/>
            <person name="Bauer D."/>
            <person name="Boehm C.R."/>
            <person name="Briginshaw L."/>
            <person name="Caballero-Perez J."/>
            <person name="Catarino B."/>
            <person name="Chen F."/>
            <person name="Chiyoda S."/>
            <person name="Chovatia M."/>
            <person name="Davies K.M."/>
            <person name="Delmans M."/>
            <person name="Demura T."/>
            <person name="Dierschke T."/>
            <person name="Dolan L."/>
            <person name="Dorantes-Acosta A.E."/>
            <person name="Eklund D.M."/>
            <person name="Florent S.N."/>
            <person name="Flores-Sandoval E."/>
            <person name="Fujiyama A."/>
            <person name="Fukuzawa H."/>
            <person name="Galik B."/>
            <person name="Grimanelli D."/>
            <person name="Grimwood J."/>
            <person name="Grossniklaus U."/>
            <person name="Hamada T."/>
            <person name="Haseloff J."/>
            <person name="Hetherington A.J."/>
            <person name="Higo A."/>
            <person name="Hirakawa Y."/>
            <person name="Hundley H.N."/>
            <person name="Ikeda Y."/>
            <person name="Inoue K."/>
            <person name="Inoue S.I."/>
            <person name="Ishida S."/>
            <person name="Jia Q."/>
            <person name="Kakita M."/>
            <person name="Kanazawa T."/>
            <person name="Kawai Y."/>
            <person name="Kawashima T."/>
            <person name="Kennedy M."/>
            <person name="Kinose K."/>
            <person name="Kinoshita T."/>
            <person name="Kohara Y."/>
            <person name="Koide E."/>
            <person name="Komatsu K."/>
            <person name="Kopischke S."/>
            <person name="Kubo M."/>
            <person name="Kyozuka J."/>
            <person name="Lagercrantz U."/>
            <person name="Lin S.S."/>
            <person name="Lindquist E."/>
            <person name="Lipzen A.M."/>
            <person name="Lu C.W."/>
            <person name="De Luna E."/>
            <person name="Martienssen R.A."/>
            <person name="Minamino N."/>
            <person name="Mizutani M."/>
            <person name="Mizutani M."/>
            <person name="Mochizuki N."/>
            <person name="Monte I."/>
            <person name="Mosher R."/>
            <person name="Nagasaki H."/>
            <person name="Nakagami H."/>
            <person name="Naramoto S."/>
            <person name="Nishitani K."/>
            <person name="Ohtani M."/>
            <person name="Okamoto T."/>
            <person name="Okumura M."/>
            <person name="Phillips J."/>
            <person name="Pollak B."/>
            <person name="Reinders A."/>
            <person name="Rovekamp M."/>
            <person name="Sano R."/>
            <person name="Sawa S."/>
            <person name="Schmid M.W."/>
            <person name="Shirakawa M."/>
            <person name="Solano R."/>
            <person name="Spunde A."/>
            <person name="Suetsugu N."/>
            <person name="Sugano S."/>
            <person name="Sugiyama A."/>
            <person name="Sun R."/>
            <person name="Suzuki Y."/>
            <person name="Takenaka M."/>
            <person name="Takezawa D."/>
            <person name="Tomogane H."/>
            <person name="Tsuzuki M."/>
            <person name="Ueda T."/>
            <person name="Umeda M."/>
            <person name="Ward J.M."/>
            <person name="Watanabe Y."/>
            <person name="Yazaki K."/>
            <person name="Yokoyama R."/>
            <person name="Yoshitake Y."/>
            <person name="Yotsui I."/>
            <person name="Zachgo S."/>
            <person name="Schmutz J."/>
        </authorList>
    </citation>
    <scope>NUCLEOTIDE SEQUENCE [LARGE SCALE GENOMIC DNA]</scope>
    <source>
        <strain evidence="2">Tak-1</strain>
    </source>
</reference>
<sequence length="75" mass="8714">MDGPQAQDFGPWLIPLPKRWWESTAAFKVAHYQNSSNFINNYNFIANFAFPNSDLRTFPTLIQLLTATLSDRLFF</sequence>
<evidence type="ECO:0000313" key="2">
    <source>
        <dbReference type="Proteomes" id="UP000244005"/>
    </source>
</evidence>
<organism evidence="1 2">
    <name type="scientific">Marchantia polymorpha</name>
    <name type="common">Common liverwort</name>
    <name type="synonym">Marchantia aquatica</name>
    <dbReference type="NCBI Taxonomy" id="3197"/>
    <lineage>
        <taxon>Eukaryota</taxon>
        <taxon>Viridiplantae</taxon>
        <taxon>Streptophyta</taxon>
        <taxon>Embryophyta</taxon>
        <taxon>Marchantiophyta</taxon>
        <taxon>Marchantiopsida</taxon>
        <taxon>Marchantiidae</taxon>
        <taxon>Marchantiales</taxon>
        <taxon>Marchantiaceae</taxon>
        <taxon>Marchantia</taxon>
    </lineage>
</organism>
<dbReference type="Gramene" id="Mp8g06410.1">
    <property type="protein sequence ID" value="Mp8g06410.1.cds1"/>
    <property type="gene ID" value="Mp8g06410"/>
</dbReference>
<dbReference type="Proteomes" id="UP000244005">
    <property type="component" value="Unassembled WGS sequence"/>
</dbReference>
<name>A0A2R6XIK5_MARPO</name>